<gene>
    <name evidence="3" type="ORF">B0T11DRAFT_352258</name>
</gene>
<reference evidence="3" key="1">
    <citation type="journal article" date="2021" name="Nat. Commun.">
        <title>Genetic determinants of endophytism in the Arabidopsis root mycobiome.</title>
        <authorList>
            <person name="Mesny F."/>
            <person name="Miyauchi S."/>
            <person name="Thiergart T."/>
            <person name="Pickel B."/>
            <person name="Atanasova L."/>
            <person name="Karlsson M."/>
            <person name="Huettel B."/>
            <person name="Barry K.W."/>
            <person name="Haridas S."/>
            <person name="Chen C."/>
            <person name="Bauer D."/>
            <person name="Andreopoulos W."/>
            <person name="Pangilinan J."/>
            <person name="LaButti K."/>
            <person name="Riley R."/>
            <person name="Lipzen A."/>
            <person name="Clum A."/>
            <person name="Drula E."/>
            <person name="Henrissat B."/>
            <person name="Kohler A."/>
            <person name="Grigoriev I.V."/>
            <person name="Martin F.M."/>
            <person name="Hacquard S."/>
        </authorList>
    </citation>
    <scope>NUCLEOTIDE SEQUENCE</scope>
    <source>
        <strain evidence="3">MPI-CAGE-AT-0016</strain>
    </source>
</reference>
<organism evidence="3 4">
    <name type="scientific">Plectosphaerella cucumerina</name>
    <dbReference type="NCBI Taxonomy" id="40658"/>
    <lineage>
        <taxon>Eukaryota</taxon>
        <taxon>Fungi</taxon>
        <taxon>Dikarya</taxon>
        <taxon>Ascomycota</taxon>
        <taxon>Pezizomycotina</taxon>
        <taxon>Sordariomycetes</taxon>
        <taxon>Hypocreomycetidae</taxon>
        <taxon>Glomerellales</taxon>
        <taxon>Plectosphaerellaceae</taxon>
        <taxon>Plectosphaerella</taxon>
    </lineage>
</organism>
<dbReference type="Pfam" id="PF25788">
    <property type="entry name" value="Ig_Rha78A_N"/>
    <property type="match status" value="1"/>
</dbReference>
<keyword evidence="4" id="KW-1185">Reference proteome</keyword>
<sequence length="368" mass="40728">MAVRITRIKFEHHREALGIHEPEPRPSWRFAGTVCGWQQHSYDIEVCRETTLAFVKNVFTVESGESQYVEWPDRPLEARERAIVRVRAHGGHEQPSTPWSQAHSVETGLLSAEDSKDSVPISSTLACDFTGPKRPIYFRKEFATPASIIIASARLYITALGMYEPRINGRSISDHVLAPGWQSYNSRHVYNTFDVTDVVRSGHNAIGVVVGEGWFSGHLGYMGGQRNVYGETLGILARLVVSLADGSLVEVPTNETWLSNTGPIILSEIYRGEAYDSRLESAIAGWSSPGFDASGWSATSRCNPLKGLLVASDGPPVRRIDERKPVRLFTSPSGKQLVDFGQNLVGWVRICVSGPEGSQVTLRYAEDW</sequence>
<evidence type="ECO:0000259" key="1">
    <source>
        <dbReference type="Pfam" id="PF05592"/>
    </source>
</evidence>
<evidence type="ECO:0000313" key="4">
    <source>
        <dbReference type="Proteomes" id="UP000813385"/>
    </source>
</evidence>
<evidence type="ECO:0000259" key="2">
    <source>
        <dbReference type="Pfam" id="PF08531"/>
    </source>
</evidence>
<comment type="caution">
    <text evidence="3">The sequence shown here is derived from an EMBL/GenBank/DDBJ whole genome shotgun (WGS) entry which is preliminary data.</text>
</comment>
<dbReference type="Pfam" id="PF05592">
    <property type="entry name" value="Bac_rhamnosid"/>
    <property type="match status" value="1"/>
</dbReference>
<feature type="domain" description="Alpha-L-rhamnosidase concanavalin-like" evidence="1">
    <location>
        <begin position="331"/>
        <end position="366"/>
    </location>
</feature>
<name>A0A8K0TFB2_9PEZI</name>
<dbReference type="InterPro" id="IPR013737">
    <property type="entry name" value="Bac_rhamnosid_N"/>
</dbReference>
<dbReference type="Pfam" id="PF08531">
    <property type="entry name" value="Bac_rhamnosid_N"/>
    <property type="match status" value="1"/>
</dbReference>
<evidence type="ECO:0000313" key="3">
    <source>
        <dbReference type="EMBL" id="KAH7362377.1"/>
    </source>
</evidence>
<dbReference type="EMBL" id="JAGPXD010000003">
    <property type="protein sequence ID" value="KAH7362377.1"/>
    <property type="molecule type" value="Genomic_DNA"/>
</dbReference>
<protein>
    <submittedName>
        <fullName evidence="3">Alpha-L-rhamnosidase N-terminal domain-containing protein</fullName>
    </submittedName>
</protein>
<dbReference type="InterPro" id="IPR008902">
    <property type="entry name" value="Rhamnosid_concanavalin"/>
</dbReference>
<accession>A0A8K0TFB2</accession>
<dbReference type="AlphaFoldDB" id="A0A8K0TFB2"/>
<dbReference type="OrthoDB" id="10036721at2759"/>
<feature type="domain" description="Bacterial alpha-L-rhamnosidase N-terminal" evidence="2">
    <location>
        <begin position="150"/>
        <end position="320"/>
    </location>
</feature>
<dbReference type="Gene3D" id="2.60.120.260">
    <property type="entry name" value="Galactose-binding domain-like"/>
    <property type="match status" value="2"/>
</dbReference>
<dbReference type="InterPro" id="IPR016007">
    <property type="entry name" value="Alpha_rhamnosid"/>
</dbReference>
<dbReference type="Proteomes" id="UP000813385">
    <property type="component" value="Unassembled WGS sequence"/>
</dbReference>
<dbReference type="PANTHER" id="PTHR33307">
    <property type="entry name" value="ALPHA-RHAMNOSIDASE (EUROFUNG)"/>
    <property type="match status" value="1"/>
</dbReference>
<dbReference type="PANTHER" id="PTHR33307:SF6">
    <property type="entry name" value="ALPHA-RHAMNOSIDASE (EUROFUNG)-RELATED"/>
    <property type="match status" value="1"/>
</dbReference>
<proteinExistence type="predicted"/>